<dbReference type="EMBL" id="VJMH01005766">
    <property type="protein sequence ID" value="KAF0693124.1"/>
    <property type="molecule type" value="Genomic_DNA"/>
</dbReference>
<dbReference type="AlphaFoldDB" id="A0A485L455"/>
<organism evidence="2 3">
    <name type="scientific">Aphanomyces stellatus</name>
    <dbReference type="NCBI Taxonomy" id="120398"/>
    <lineage>
        <taxon>Eukaryota</taxon>
        <taxon>Sar</taxon>
        <taxon>Stramenopiles</taxon>
        <taxon>Oomycota</taxon>
        <taxon>Saprolegniomycetes</taxon>
        <taxon>Saprolegniales</taxon>
        <taxon>Verrucalvaceae</taxon>
        <taxon>Aphanomyces</taxon>
    </lineage>
</organism>
<evidence type="ECO:0000313" key="1">
    <source>
        <dbReference type="EMBL" id="KAF0693124.1"/>
    </source>
</evidence>
<dbReference type="OrthoDB" id="60852at2759"/>
<protein>
    <submittedName>
        <fullName evidence="2">Aste57867_15870 protein</fullName>
    </submittedName>
</protein>
<gene>
    <name evidence="2" type="primary">Aste57867_15870</name>
    <name evidence="1" type="ORF">As57867_015814</name>
    <name evidence="2" type="ORF">ASTE57867_15870</name>
</gene>
<evidence type="ECO:0000313" key="2">
    <source>
        <dbReference type="EMBL" id="VFT92657.1"/>
    </source>
</evidence>
<keyword evidence="3" id="KW-1185">Reference proteome</keyword>
<reference evidence="2 3" key="1">
    <citation type="submission" date="2019-03" db="EMBL/GenBank/DDBJ databases">
        <authorList>
            <person name="Gaulin E."/>
            <person name="Dumas B."/>
        </authorList>
    </citation>
    <scope>NUCLEOTIDE SEQUENCE [LARGE SCALE GENOMIC DNA]</scope>
    <source>
        <strain evidence="2">CBS 568.67</strain>
    </source>
</reference>
<dbReference type="EMBL" id="CAADRA010005787">
    <property type="protein sequence ID" value="VFT92657.1"/>
    <property type="molecule type" value="Genomic_DNA"/>
</dbReference>
<reference evidence="1" key="2">
    <citation type="submission" date="2019-06" db="EMBL/GenBank/DDBJ databases">
        <title>Genomics analysis of Aphanomyces spp. identifies a new class of oomycete effector associated with host adaptation.</title>
        <authorList>
            <person name="Gaulin E."/>
        </authorList>
    </citation>
    <scope>NUCLEOTIDE SEQUENCE</scope>
    <source>
        <strain evidence="1">CBS 578.67</strain>
    </source>
</reference>
<evidence type="ECO:0000313" key="3">
    <source>
        <dbReference type="Proteomes" id="UP000332933"/>
    </source>
</evidence>
<dbReference type="Proteomes" id="UP000332933">
    <property type="component" value="Unassembled WGS sequence"/>
</dbReference>
<name>A0A485L455_9STRA</name>
<proteinExistence type="predicted"/>
<accession>A0A485L455</accession>
<sequence>MNVSQSAMNNGRAAMAAPTKDDSFVEVVYSEVYRSIGLGLRVERATESGVGAVLVSTTLNAPPVVRALPPYQYRVWMIGPMNVSIMLFKDIEARLNMPSMLYPMTVVLKKCETTFTLFFPPPPQKLNLKIIQHGMGGPDDTSGLSTCKIVDYIKPFKFSGDVPTLTMGHHMLETINGRSLVGLEYIQVVDCIRTATFPLTITVRLEPNQETLNKVRADMDMFNRLQIEACRARFLTCDCSHCATVRTLLGNSSVYTDQVYP</sequence>